<feature type="signal peptide" evidence="1">
    <location>
        <begin position="1"/>
        <end position="21"/>
    </location>
</feature>
<feature type="chain" id="PRO_5027071003" evidence="1">
    <location>
        <begin position="22"/>
        <end position="309"/>
    </location>
</feature>
<dbReference type="Gene3D" id="2.180.10.10">
    <property type="entry name" value="RHS repeat-associated core"/>
    <property type="match status" value="1"/>
</dbReference>
<keyword evidence="1" id="KW-0732">Signal</keyword>
<dbReference type="Pfam" id="PF05593">
    <property type="entry name" value="RHS_repeat"/>
    <property type="match status" value="1"/>
</dbReference>
<dbReference type="PROSITE" id="PS51257">
    <property type="entry name" value="PROKAR_LIPOPROTEIN"/>
    <property type="match status" value="1"/>
</dbReference>
<accession>A0A6M0IHC1</accession>
<dbReference type="RefSeq" id="WP_164038102.1">
    <property type="nucleotide sequence ID" value="NZ_JAAGNZ010000001.1"/>
</dbReference>
<evidence type="ECO:0000313" key="2">
    <source>
        <dbReference type="EMBL" id="NEU67679.1"/>
    </source>
</evidence>
<dbReference type="Proteomes" id="UP000477386">
    <property type="component" value="Unassembled WGS sequence"/>
</dbReference>
<keyword evidence="3" id="KW-1185">Reference proteome</keyword>
<evidence type="ECO:0000256" key="1">
    <source>
        <dbReference type="SAM" id="SignalP"/>
    </source>
</evidence>
<gene>
    <name evidence="2" type="ORF">GK091_12375</name>
</gene>
<dbReference type="EMBL" id="JAAGNZ010000001">
    <property type="protein sequence ID" value="NEU67679.1"/>
    <property type="molecule type" value="Genomic_DNA"/>
</dbReference>
<name>A0A6M0IHC1_9BACT</name>
<reference evidence="2 3" key="1">
    <citation type="submission" date="2020-02" db="EMBL/GenBank/DDBJ databases">
        <title>Draft genome sequence of two Spirosoma agri KCTC 52727 and Spirosoma terrae KCTC 52035.</title>
        <authorList>
            <person name="Rojas J."/>
            <person name="Ambika Manirajan B."/>
            <person name="Ratering S."/>
            <person name="Suarez C."/>
            <person name="Schnell S."/>
        </authorList>
    </citation>
    <scope>NUCLEOTIDE SEQUENCE [LARGE SCALE GENOMIC DNA]</scope>
    <source>
        <strain evidence="2 3">KCTC 52727</strain>
    </source>
</reference>
<dbReference type="AlphaFoldDB" id="A0A6M0IHC1"/>
<evidence type="ECO:0000313" key="3">
    <source>
        <dbReference type="Proteomes" id="UP000477386"/>
    </source>
</evidence>
<sequence>MNARLALFLTFCLLAGGLVSCFDHRFPDITPGSTPARLRVKSLTEELANNVVRITAFRYDPQGRLSSLVSFQPPDSSMVTIYYSNFRYDAQNRLIQLQRIAVPSPRPAGGVVSGPVENYAYAYNGAGQVSSIAYTNGLTWSYTYNSDNRLASASAVYSHPRFSIRGNLQFTFTGKNLTQTIGGTGITYQGMPPGTSVGFPGVHSADYTHDDKINPFYGLFVIPSAASGFVNILSGPSTPGALFGGTDSVLTLSQNNVLTETPPSGYTAETIRYQYQYNAANLPTERTKVTTFPNSSSTTDVLRFDYESY</sequence>
<organism evidence="2 3">
    <name type="scientific">Spirosoma agri</name>
    <dbReference type="NCBI Taxonomy" id="1987381"/>
    <lineage>
        <taxon>Bacteria</taxon>
        <taxon>Pseudomonadati</taxon>
        <taxon>Bacteroidota</taxon>
        <taxon>Cytophagia</taxon>
        <taxon>Cytophagales</taxon>
        <taxon>Cytophagaceae</taxon>
        <taxon>Spirosoma</taxon>
    </lineage>
</organism>
<dbReference type="InterPro" id="IPR031325">
    <property type="entry name" value="RHS_repeat"/>
</dbReference>
<protein>
    <submittedName>
        <fullName evidence="2">RHS repeat protein</fullName>
    </submittedName>
</protein>
<comment type="caution">
    <text evidence="2">The sequence shown here is derived from an EMBL/GenBank/DDBJ whole genome shotgun (WGS) entry which is preliminary data.</text>
</comment>
<proteinExistence type="predicted"/>